<reference evidence="8 9" key="1">
    <citation type="submission" date="2017-08" db="EMBL/GenBank/DDBJ databases">
        <title>A Genome Sequence of Oceanimonas doudoroffii ATCC 27123T.</title>
        <authorList>
            <person name="Brennan M.A."/>
            <person name="Maclea K.S."/>
            <person name="Mcclelland W.D."/>
            <person name="Trachtenberg A.M."/>
        </authorList>
    </citation>
    <scope>NUCLEOTIDE SEQUENCE [LARGE SCALE GENOMIC DNA]</scope>
    <source>
        <strain evidence="8 9">ATCC 27123</strain>
    </source>
</reference>
<feature type="transmembrane region" description="Helical" evidence="3">
    <location>
        <begin position="28"/>
        <end position="48"/>
    </location>
</feature>
<evidence type="ECO:0000259" key="5">
    <source>
        <dbReference type="PROSITE" id="PS50113"/>
    </source>
</evidence>
<dbReference type="Gene3D" id="3.30.450.20">
    <property type="entry name" value="PAS domain"/>
    <property type="match status" value="1"/>
</dbReference>
<evidence type="ECO:0000313" key="9">
    <source>
        <dbReference type="Proteomes" id="UP000242757"/>
    </source>
</evidence>
<feature type="transmembrane region" description="Helical" evidence="3">
    <location>
        <begin position="170"/>
        <end position="188"/>
    </location>
</feature>
<name>A0A233RK67_9GAMM</name>
<evidence type="ECO:0000259" key="7">
    <source>
        <dbReference type="PROSITE" id="PS50887"/>
    </source>
</evidence>
<dbReference type="Pfam" id="PF13426">
    <property type="entry name" value="PAS_9"/>
    <property type="match status" value="1"/>
</dbReference>
<dbReference type="InterPro" id="IPR035965">
    <property type="entry name" value="PAS-like_dom_sf"/>
</dbReference>
<dbReference type="InterPro" id="IPR043128">
    <property type="entry name" value="Rev_trsase/Diguanyl_cyclase"/>
</dbReference>
<dbReference type="FunFam" id="3.20.20.450:FF:000001">
    <property type="entry name" value="Cyclic di-GMP phosphodiesterase yahA"/>
    <property type="match status" value="1"/>
</dbReference>
<dbReference type="InterPro" id="IPR052155">
    <property type="entry name" value="Biofilm_reg_signaling"/>
</dbReference>
<dbReference type="Gene3D" id="3.20.20.450">
    <property type="entry name" value="EAL domain"/>
    <property type="match status" value="1"/>
</dbReference>
<dbReference type="Proteomes" id="UP000242757">
    <property type="component" value="Unassembled WGS sequence"/>
</dbReference>
<keyword evidence="3" id="KW-0472">Membrane</keyword>
<dbReference type="Gene3D" id="3.30.70.270">
    <property type="match status" value="1"/>
</dbReference>
<evidence type="ECO:0000256" key="3">
    <source>
        <dbReference type="SAM" id="Phobius"/>
    </source>
</evidence>
<feature type="domain" description="PAS" evidence="4">
    <location>
        <begin position="521"/>
        <end position="567"/>
    </location>
</feature>
<evidence type="ECO:0000256" key="1">
    <source>
        <dbReference type="ARBA" id="ARBA00012282"/>
    </source>
</evidence>
<dbReference type="PANTHER" id="PTHR44757:SF2">
    <property type="entry name" value="BIOFILM ARCHITECTURE MAINTENANCE PROTEIN MBAA"/>
    <property type="match status" value="1"/>
</dbReference>
<dbReference type="SMART" id="SM00086">
    <property type="entry name" value="PAC"/>
    <property type="match status" value="1"/>
</dbReference>
<dbReference type="EMBL" id="NBIM01000001">
    <property type="protein sequence ID" value="OXY83775.1"/>
    <property type="molecule type" value="Genomic_DNA"/>
</dbReference>
<dbReference type="NCBIfam" id="TIGR00254">
    <property type="entry name" value="GGDEF"/>
    <property type="match status" value="1"/>
</dbReference>
<dbReference type="Pfam" id="PF00990">
    <property type="entry name" value="GGDEF"/>
    <property type="match status" value="1"/>
</dbReference>
<dbReference type="PROSITE" id="PS50883">
    <property type="entry name" value="EAL"/>
    <property type="match status" value="1"/>
</dbReference>
<dbReference type="Pfam" id="PF00563">
    <property type="entry name" value="EAL"/>
    <property type="match status" value="1"/>
</dbReference>
<dbReference type="InterPro" id="IPR001610">
    <property type="entry name" value="PAC"/>
</dbReference>
<dbReference type="OrthoDB" id="8416215at2"/>
<sequence>MTLLLILGLSQWFSIFRSVEFLINYVPLNIIFEVAAFAIAMMIFGMAWVTQRYRPSLQTLVIGVGFLGIGLLDLSHVLSYRVLPDFVTANTPEKSINFWLLARSLTAVLLLYVAFVPSLVNKRPGQGLRLGLLVLMLAGVAVAHLWFFYWPELVPDTFIVGQGLTDFKIHSEYVIIMAHLLAGLGLARRYLQEGYLGYLYLAASAVIMAMGEYFFSINVDFTDAYNIFGHLYKIITYCFLYRALFREMVYEPYQELDDARNRLQATLKALPDTLLEVSGAGRVLSVNARKENGEFAHWQPGTYVRDWLPAPATKVFLDALSRAERDGVVHDLRIVSERGCHLGLSVSRHEGWCYLVLCRDISAQVENEHRILHETRLNNLLLQIKRLARDDNENALLDCCAEQLAGLTASAGSLIHLCPENTPDQLPEQPRTFGASPAPWLTDGQSASPWQQAARSDQVVAWEGVSAGEGISLPVRDHQGVALVVSVFGRKEGYGEQERTTLGMVASALWSRIRQRRQDRAIHRLSKALEQNPYPVIITDAQVRIQYVNRAFTRVSGYAVDEVEGRNPSMLQSGKTDNKTYVDMWAHLHRGQPWKGELINRRRDGSCYIESASIYPITDDAGRVINYVAHKEDITQHRNNEERLRQLSQCDQLTGVLNKRAFEQQLIQQLRRSRMRGGGLSLLWLDMDNFKSVNDSLGYVAGDELLVEISNRLRAQLAPGSLIGRPLGDGFVMAVEGNEQETIALLAEQLLQGIQAPVTLNHQLLSVSASLGIATCPHDGDNAVALFKAAELAMYRAKRDGRNGLRFYAPEMQKHSERALSLATALKNAIASQELALAFQPQMDISHRRMIGAEALLRWRHPERGFVSPAEFIPLAEQNGLIVSIGWWVIDRVLEQLVALRAAGRDNISIAVNVSAAQLVQPDFVTELQARVHASGVPAQAIDIELTESVAMVNPEDTGEKMAALSAAGFRISIDDFGTGYSSMSYLKRFAIDKIKIDKSFVDEVTHKHEDKTIVNAIIHMARSLGMRTIAEGVETEEQFETLRRKGCDAIQGYWYSRPLLGEDFSAFVRAHT</sequence>
<dbReference type="InterPro" id="IPR035919">
    <property type="entry name" value="EAL_sf"/>
</dbReference>
<evidence type="ECO:0000259" key="6">
    <source>
        <dbReference type="PROSITE" id="PS50883"/>
    </source>
</evidence>
<keyword evidence="2" id="KW-0973">c-di-GMP</keyword>
<evidence type="ECO:0000313" key="8">
    <source>
        <dbReference type="EMBL" id="OXY83775.1"/>
    </source>
</evidence>
<dbReference type="SUPFAM" id="SSF55073">
    <property type="entry name" value="Nucleotide cyclase"/>
    <property type="match status" value="1"/>
</dbReference>
<keyword evidence="3" id="KW-1133">Transmembrane helix</keyword>
<gene>
    <name evidence="8" type="ORF">B6S08_04480</name>
</gene>
<keyword evidence="3" id="KW-0812">Transmembrane</keyword>
<organism evidence="8 9">
    <name type="scientific">Oceanimonas doudoroffii</name>
    <dbReference type="NCBI Taxonomy" id="84158"/>
    <lineage>
        <taxon>Bacteria</taxon>
        <taxon>Pseudomonadati</taxon>
        <taxon>Pseudomonadota</taxon>
        <taxon>Gammaproteobacteria</taxon>
        <taxon>Aeromonadales</taxon>
        <taxon>Aeromonadaceae</taxon>
        <taxon>Oceanimonas</taxon>
    </lineage>
</organism>
<dbReference type="AlphaFoldDB" id="A0A233RK67"/>
<dbReference type="EC" id="3.1.4.52" evidence="1"/>
<evidence type="ECO:0000256" key="2">
    <source>
        <dbReference type="ARBA" id="ARBA00022636"/>
    </source>
</evidence>
<dbReference type="SMART" id="SM00091">
    <property type="entry name" value="PAS"/>
    <property type="match status" value="1"/>
</dbReference>
<dbReference type="InterPro" id="IPR000014">
    <property type="entry name" value="PAS"/>
</dbReference>
<protein>
    <recommendedName>
        <fullName evidence="1">cyclic-guanylate-specific phosphodiesterase</fullName>
        <ecNumber evidence="1">3.1.4.52</ecNumber>
    </recommendedName>
</protein>
<dbReference type="SMART" id="SM00267">
    <property type="entry name" value="GGDEF"/>
    <property type="match status" value="1"/>
</dbReference>
<dbReference type="SUPFAM" id="SSF141868">
    <property type="entry name" value="EAL domain-like"/>
    <property type="match status" value="1"/>
</dbReference>
<dbReference type="PANTHER" id="PTHR44757">
    <property type="entry name" value="DIGUANYLATE CYCLASE DGCP"/>
    <property type="match status" value="1"/>
</dbReference>
<dbReference type="InterPro" id="IPR033425">
    <property type="entry name" value="MASE3"/>
</dbReference>
<dbReference type="CDD" id="cd00130">
    <property type="entry name" value="PAS"/>
    <property type="match status" value="1"/>
</dbReference>
<dbReference type="CDD" id="cd01948">
    <property type="entry name" value="EAL"/>
    <property type="match status" value="1"/>
</dbReference>
<dbReference type="PROSITE" id="PS50113">
    <property type="entry name" value="PAC"/>
    <property type="match status" value="1"/>
</dbReference>
<dbReference type="CDD" id="cd01949">
    <property type="entry name" value="GGDEF"/>
    <property type="match status" value="1"/>
</dbReference>
<dbReference type="Pfam" id="PF17159">
    <property type="entry name" value="MASE3"/>
    <property type="match status" value="1"/>
</dbReference>
<dbReference type="InterPro" id="IPR000700">
    <property type="entry name" value="PAS-assoc_C"/>
</dbReference>
<dbReference type="PROSITE" id="PS50887">
    <property type="entry name" value="GGDEF"/>
    <property type="match status" value="1"/>
</dbReference>
<accession>A0A233RK67</accession>
<feature type="transmembrane region" description="Helical" evidence="3">
    <location>
        <begin position="195"/>
        <end position="215"/>
    </location>
</feature>
<dbReference type="NCBIfam" id="TIGR00229">
    <property type="entry name" value="sensory_box"/>
    <property type="match status" value="1"/>
</dbReference>
<dbReference type="PROSITE" id="PS50112">
    <property type="entry name" value="PAS"/>
    <property type="match status" value="1"/>
</dbReference>
<evidence type="ECO:0000259" key="4">
    <source>
        <dbReference type="PROSITE" id="PS50112"/>
    </source>
</evidence>
<feature type="transmembrane region" description="Helical" evidence="3">
    <location>
        <begin position="132"/>
        <end position="150"/>
    </location>
</feature>
<keyword evidence="9" id="KW-1185">Reference proteome</keyword>
<feature type="transmembrane region" description="Helical" evidence="3">
    <location>
        <begin position="98"/>
        <end position="120"/>
    </location>
</feature>
<feature type="domain" description="PAC" evidence="5">
    <location>
        <begin position="592"/>
        <end position="646"/>
    </location>
</feature>
<feature type="domain" description="EAL" evidence="6">
    <location>
        <begin position="819"/>
        <end position="1073"/>
    </location>
</feature>
<feature type="domain" description="GGDEF" evidence="7">
    <location>
        <begin position="678"/>
        <end position="810"/>
    </location>
</feature>
<proteinExistence type="predicted"/>
<dbReference type="InterPro" id="IPR001633">
    <property type="entry name" value="EAL_dom"/>
</dbReference>
<dbReference type="SUPFAM" id="SSF55785">
    <property type="entry name" value="PYP-like sensor domain (PAS domain)"/>
    <property type="match status" value="1"/>
</dbReference>
<feature type="transmembrane region" description="Helical" evidence="3">
    <location>
        <begin position="60"/>
        <end position="78"/>
    </location>
</feature>
<dbReference type="InterPro" id="IPR029787">
    <property type="entry name" value="Nucleotide_cyclase"/>
</dbReference>
<dbReference type="GO" id="GO:0071111">
    <property type="term" value="F:cyclic-guanylate-specific phosphodiesterase activity"/>
    <property type="evidence" value="ECO:0007669"/>
    <property type="project" value="UniProtKB-EC"/>
</dbReference>
<dbReference type="SMART" id="SM00052">
    <property type="entry name" value="EAL"/>
    <property type="match status" value="1"/>
</dbReference>
<dbReference type="InterPro" id="IPR000160">
    <property type="entry name" value="GGDEF_dom"/>
</dbReference>
<comment type="caution">
    <text evidence="8">The sequence shown here is derived from an EMBL/GenBank/DDBJ whole genome shotgun (WGS) entry which is preliminary data.</text>
</comment>